<organism evidence="1 2">
    <name type="scientific">Colletotrichum nymphaeae SA-01</name>
    <dbReference type="NCBI Taxonomy" id="1460502"/>
    <lineage>
        <taxon>Eukaryota</taxon>
        <taxon>Fungi</taxon>
        <taxon>Dikarya</taxon>
        <taxon>Ascomycota</taxon>
        <taxon>Pezizomycotina</taxon>
        <taxon>Sordariomycetes</taxon>
        <taxon>Hypocreomycetidae</taxon>
        <taxon>Glomerellales</taxon>
        <taxon>Glomerellaceae</taxon>
        <taxon>Colletotrichum</taxon>
        <taxon>Colletotrichum acutatum species complex</taxon>
    </lineage>
</organism>
<name>A0A135S429_9PEZI</name>
<proteinExistence type="predicted"/>
<gene>
    <name evidence="1" type="ORF">CNYM01_13925</name>
</gene>
<comment type="caution">
    <text evidence="1">The sequence shown here is derived from an EMBL/GenBank/DDBJ whole genome shotgun (WGS) entry which is preliminary data.</text>
</comment>
<evidence type="ECO:0000313" key="2">
    <source>
        <dbReference type="Proteomes" id="UP000070054"/>
    </source>
</evidence>
<dbReference type="Proteomes" id="UP000070054">
    <property type="component" value="Unassembled WGS sequence"/>
</dbReference>
<keyword evidence="2" id="KW-1185">Reference proteome</keyword>
<accession>A0A135S429</accession>
<dbReference type="EMBL" id="JEMN01001651">
    <property type="protein sequence ID" value="KXH30648.1"/>
    <property type="molecule type" value="Genomic_DNA"/>
</dbReference>
<dbReference type="AlphaFoldDB" id="A0A135S429"/>
<dbReference type="OrthoDB" id="4788741at2759"/>
<protein>
    <submittedName>
        <fullName evidence="1">Uncharacterized protein</fullName>
    </submittedName>
</protein>
<sequence length="73" mass="8044">MRFSNFVPFFAASILAEDQGKGCNPNKYTMGCSGLNVVKCYTWEGRSSPTWNFVQACEKVCCNGICTDTKKGC</sequence>
<reference evidence="1 2" key="1">
    <citation type="submission" date="2014-02" db="EMBL/GenBank/DDBJ databases">
        <title>The genome sequence of Colletotrichum nymphaeae SA-01.</title>
        <authorList>
            <person name="Baroncelli R."/>
            <person name="Thon M.R."/>
        </authorList>
    </citation>
    <scope>NUCLEOTIDE SEQUENCE [LARGE SCALE GENOMIC DNA]</scope>
    <source>
        <strain evidence="1 2">SA-01</strain>
    </source>
</reference>
<evidence type="ECO:0000313" key="1">
    <source>
        <dbReference type="EMBL" id="KXH30648.1"/>
    </source>
</evidence>